<keyword evidence="4 6" id="KW-1015">Disulfide bond</keyword>
<evidence type="ECO:0000259" key="10">
    <source>
        <dbReference type="PROSITE" id="PS50835"/>
    </source>
</evidence>
<dbReference type="InterPro" id="IPR018097">
    <property type="entry name" value="EGF_Ca-bd_CS"/>
</dbReference>
<evidence type="ECO:0000256" key="4">
    <source>
        <dbReference type="ARBA" id="ARBA00023157"/>
    </source>
</evidence>
<dbReference type="PANTHER" id="PTHR24050">
    <property type="entry name" value="PA14 DOMAIN-CONTAINING PROTEIN"/>
    <property type="match status" value="1"/>
</dbReference>
<dbReference type="Pfam" id="PF07645">
    <property type="entry name" value="EGF_CA"/>
    <property type="match status" value="2"/>
</dbReference>
<dbReference type="SMART" id="SM00181">
    <property type="entry name" value="EGF"/>
    <property type="match status" value="7"/>
</dbReference>
<dbReference type="PROSITE" id="PS01187">
    <property type="entry name" value="EGF_CA"/>
    <property type="match status" value="3"/>
</dbReference>
<dbReference type="SMART" id="SM00408">
    <property type="entry name" value="IGc2"/>
    <property type="match status" value="1"/>
</dbReference>
<feature type="domain" description="EGF-like" evidence="9">
    <location>
        <begin position="94"/>
        <end position="130"/>
    </location>
</feature>
<reference evidence="11" key="1">
    <citation type="submission" date="2022-11" db="EMBL/GenBank/DDBJ databases">
        <title>Centuries of genome instability and evolution in soft-shell clam transmissible cancer (bioRxiv).</title>
        <authorList>
            <person name="Hart S.F.M."/>
            <person name="Yonemitsu M.A."/>
            <person name="Giersch R.M."/>
            <person name="Beal B.F."/>
            <person name="Arriagada G."/>
            <person name="Davis B.W."/>
            <person name="Ostrander E.A."/>
            <person name="Goff S.P."/>
            <person name="Metzger M.J."/>
        </authorList>
    </citation>
    <scope>NUCLEOTIDE SEQUENCE</scope>
    <source>
        <strain evidence="11">MELC-2E11</strain>
        <tissue evidence="11">Siphon/mantle</tissue>
    </source>
</reference>
<dbReference type="InterPro" id="IPR049883">
    <property type="entry name" value="NOTCH1_EGF-like"/>
</dbReference>
<dbReference type="CDD" id="cd00096">
    <property type="entry name" value="Ig"/>
    <property type="match status" value="1"/>
</dbReference>
<name>A0ABY7EFF2_MYAAR</name>
<dbReference type="SUPFAM" id="SSF57196">
    <property type="entry name" value="EGF/Laminin"/>
    <property type="match status" value="1"/>
</dbReference>
<dbReference type="PROSITE" id="PS50026">
    <property type="entry name" value="EGF_3"/>
    <property type="match status" value="5"/>
</dbReference>
<keyword evidence="1 6" id="KW-0245">EGF-like domain</keyword>
<evidence type="ECO:0000313" key="11">
    <source>
        <dbReference type="EMBL" id="WAR07418.1"/>
    </source>
</evidence>
<keyword evidence="7" id="KW-0175">Coiled coil</keyword>
<dbReference type="CDD" id="cd00054">
    <property type="entry name" value="EGF_CA"/>
    <property type="match status" value="6"/>
</dbReference>
<evidence type="ECO:0000256" key="7">
    <source>
        <dbReference type="SAM" id="Coils"/>
    </source>
</evidence>
<evidence type="ECO:0000313" key="12">
    <source>
        <dbReference type="Proteomes" id="UP001164746"/>
    </source>
</evidence>
<dbReference type="SMART" id="SM00409">
    <property type="entry name" value="IG"/>
    <property type="match status" value="1"/>
</dbReference>
<dbReference type="PANTHER" id="PTHR24050:SF28">
    <property type="entry name" value="UROMODULIN-LIKE"/>
    <property type="match status" value="1"/>
</dbReference>
<dbReference type="InterPro" id="IPR001881">
    <property type="entry name" value="EGF-like_Ca-bd_dom"/>
</dbReference>
<organism evidence="11 12">
    <name type="scientific">Mya arenaria</name>
    <name type="common">Soft-shell clam</name>
    <dbReference type="NCBI Taxonomy" id="6604"/>
    <lineage>
        <taxon>Eukaryota</taxon>
        <taxon>Metazoa</taxon>
        <taxon>Spiralia</taxon>
        <taxon>Lophotrochozoa</taxon>
        <taxon>Mollusca</taxon>
        <taxon>Bivalvia</taxon>
        <taxon>Autobranchia</taxon>
        <taxon>Heteroconchia</taxon>
        <taxon>Euheterodonta</taxon>
        <taxon>Imparidentia</taxon>
        <taxon>Neoheterodontei</taxon>
        <taxon>Myida</taxon>
        <taxon>Myoidea</taxon>
        <taxon>Myidae</taxon>
        <taxon>Mya</taxon>
    </lineage>
</organism>
<dbReference type="Gene3D" id="2.60.40.10">
    <property type="entry name" value="Immunoglobulins"/>
    <property type="match status" value="1"/>
</dbReference>
<comment type="caution">
    <text evidence="6">Lacks conserved residue(s) required for the propagation of feature annotation.</text>
</comment>
<feature type="domain" description="EGF-like" evidence="9">
    <location>
        <begin position="217"/>
        <end position="253"/>
    </location>
</feature>
<dbReference type="EMBL" id="CP111017">
    <property type="protein sequence ID" value="WAR07418.1"/>
    <property type="molecule type" value="Genomic_DNA"/>
</dbReference>
<evidence type="ECO:0000256" key="6">
    <source>
        <dbReference type="PROSITE-ProRule" id="PRU00076"/>
    </source>
</evidence>
<feature type="disulfide bond" evidence="6">
    <location>
        <begin position="281"/>
        <end position="290"/>
    </location>
</feature>
<dbReference type="InterPro" id="IPR009030">
    <property type="entry name" value="Growth_fac_rcpt_cys_sf"/>
</dbReference>
<dbReference type="InterPro" id="IPR013032">
    <property type="entry name" value="EGF-like_CS"/>
</dbReference>
<sequence length="1802" mass="199813">MLSHALTIIYIFVDQQKLGYVIKQSHAAANAHPVNITQPRVDLWVGNAVPNTDTNECSAINGGCQHVCTNNVGSFSCSCNRGYVLTTDLKTCEDIDECNQTPFPCDQLCHNFPGSYECSCDTGYYPDTSSNTCKDVNECDTGNHTCDHICINTEGAYRCNCRKGFEPHGNGSACTDIDECLEETSQCSQNCTNTPGSYTCSCENGYMLGTDKYTCNNTDECQGVSCENGGFCIDLIGGYTCSCAKGYTGMLCEIDTDECQGVSCANGGFCIDLIGGYTCSCANGYTGMLCELDLNECLGFLNGGCEDECINTFGSFVCKCSGNNTLDDNGGTCSGSTEPSAFSKYGLVRQFLPRGCSTIQLTKCNEGADFDILLSSTSKWYRLKTDHKIKYTYGIVFVETNKIALPVSISGMEVVMGTDDFKLITGSLSRDVKDGVPYIEERTLNCWSFDITPRDVRDFLVSNSFLSSFFHNIENSLPDWLKFSPNGNKSLGVNDLQTDLRRGSEIQQTECKGAPLTSDRLYTVLKFGNSFKMSIYGKEITSPAEVSNKKFCIIVDVCQVNGGSVFLILPEESTDKIQNKFNNPGVYIKPTGLGFSLQKHIDVHAKSTHVQQWNGDEVFQYPVFQESNIWIGGDAVLVTQTFRVSVKTANVFLSIPSLTNIMKSLILEEWRFVAQAFVDLELTFVTEFGNQTIRGGRNISRSFCGRHANPAGIFMSVILHANTFLDAPVLHIIKPDINGKAYVFLASDLEDEAYNKIFFKAKQVHDLKHTSERLVYLSQDVLNRYQTLLSSHSTKLLNVVITTGQTLLDIIQNLLRIGDVPDIHEVIRLITRVWQDGWTRLQNDTDAFLDSLRENEQITEHNVTQRLKAVTNAVQNGVNMLISNVTEQAALKFKEMNGAGLRFKGDLDIFGLKIIGVEIEFVYSIDSLGACSRFERAYSVLKGENAIRGLGFASPFSKLGRFLEIEAGVGFGFAISKVYNGKFAVMLRVKARFFGMKEQRDLFITNKGVYLYMESNMWETYKAQLQIFAELGNEWNLLTFDVNGTFVADDDGNGSFEDGYLAALRRFTITIADEAKNRISKLQDILTKAQRGLTSAQNWLEDKKAIVLNTNDQFDDAVRALDEANIKLEDAKKPFHDASGKLREAQTKVDSLCKINECKKICIGGLICKTCHKLVWGKRVSYPCCKFTSCKTSHLDPICVGNNVLCRTFRAAAYSALENAKGGFHIALLAFDAAKEVVSAAQISVDRSRVVLDIAIASLDSAKLGLKAAESLLDEAKKALEAVKQVVKLGVSALDFVMKYGIENIIDVRNCGFQVTLSTHDITVFDVHCDVNAFNTGFKTKKLSINFKDIFQSLLNAAKETITSILNSIENPGRNRRHVEHESLNVSYKQYRQIRDTDSNATETFKNQTIDIIAETLGYTNNQTDNEYDIRTEIFLQKCIKFKNIHSFLFDTIQSLHAMTSETASAVINSTLVQKDLGLKVKHSFVNASLTDLGIDSNFAETEFNMSFTELTKTIDIAKANLSSNLYLSDVESFSRDAASMLQNQTDDANMIEIVNYWKIAMANVTTEYFNSETCVSFTDCAHYAVASLYEIVLSSSDLPNKNISLQSISAFEDIFLTLTSNDSLKILEVFEMSEGLMDHLGAINDANVFCSTPPTIQYPLKNETVVAGQTLHLACNATGSPTPTFTWFKNDEQITTSSTNMILTFHNVTFSDEGSYHCVASNLVTSLLMMQAYINVKERDETLDISTFTSNIEDAFPVTLAVILATVALVLAGLVVAYTVWRYRIITSESRQEDDVTLTDY</sequence>
<gene>
    <name evidence="11" type="ORF">MAR_017376</name>
</gene>
<feature type="disulfide bond" evidence="6">
    <location>
        <begin position="243"/>
        <end position="252"/>
    </location>
</feature>
<feature type="domain" description="EGF-like" evidence="9">
    <location>
        <begin position="53"/>
        <end position="93"/>
    </location>
</feature>
<feature type="domain" description="EGF-like" evidence="9">
    <location>
        <begin position="255"/>
        <end position="291"/>
    </location>
</feature>
<feature type="domain" description="Ig-like" evidence="10">
    <location>
        <begin position="1654"/>
        <end position="1736"/>
    </location>
</feature>
<feature type="transmembrane region" description="Helical" evidence="8">
    <location>
        <begin position="1756"/>
        <end position="1782"/>
    </location>
</feature>
<dbReference type="InterPro" id="IPR003599">
    <property type="entry name" value="Ig_sub"/>
</dbReference>
<keyword evidence="8" id="KW-1133">Transmembrane helix</keyword>
<dbReference type="Pfam" id="PF12661">
    <property type="entry name" value="hEGF"/>
    <property type="match status" value="2"/>
</dbReference>
<dbReference type="SUPFAM" id="SSF57184">
    <property type="entry name" value="Growth factor receptor domain"/>
    <property type="match status" value="2"/>
</dbReference>
<protein>
    <submittedName>
        <fullName evidence="11">MATN2-like protein</fullName>
    </submittedName>
</protein>
<dbReference type="Pfam" id="PF13927">
    <property type="entry name" value="Ig_3"/>
    <property type="match status" value="1"/>
</dbReference>
<keyword evidence="8" id="KW-0472">Membrane</keyword>
<evidence type="ECO:0000256" key="5">
    <source>
        <dbReference type="ARBA" id="ARBA00023180"/>
    </source>
</evidence>
<keyword evidence="12" id="KW-1185">Reference proteome</keyword>
<keyword evidence="3" id="KW-0677">Repeat</keyword>
<dbReference type="InterPro" id="IPR000152">
    <property type="entry name" value="EGF-type_Asp/Asn_hydroxyl_site"/>
</dbReference>
<evidence type="ECO:0000256" key="3">
    <source>
        <dbReference type="ARBA" id="ARBA00022737"/>
    </source>
</evidence>
<evidence type="ECO:0000256" key="2">
    <source>
        <dbReference type="ARBA" id="ARBA00022729"/>
    </source>
</evidence>
<keyword evidence="8" id="KW-0812">Transmembrane</keyword>
<dbReference type="InterPro" id="IPR000742">
    <property type="entry name" value="EGF"/>
</dbReference>
<dbReference type="PROSITE" id="PS01186">
    <property type="entry name" value="EGF_2"/>
    <property type="match status" value="5"/>
</dbReference>
<keyword evidence="2" id="KW-0732">Signal</keyword>
<dbReference type="Pfam" id="PF14670">
    <property type="entry name" value="FXa_inhibition"/>
    <property type="match status" value="2"/>
</dbReference>
<dbReference type="InterPro" id="IPR003598">
    <property type="entry name" value="Ig_sub2"/>
</dbReference>
<dbReference type="PROSITE" id="PS00022">
    <property type="entry name" value="EGF_1"/>
    <property type="match status" value="2"/>
</dbReference>
<evidence type="ECO:0000256" key="8">
    <source>
        <dbReference type="SAM" id="Phobius"/>
    </source>
</evidence>
<proteinExistence type="predicted"/>
<feature type="coiled-coil region" evidence="7">
    <location>
        <begin position="1259"/>
        <end position="1286"/>
    </location>
</feature>
<dbReference type="SUPFAM" id="SSF48726">
    <property type="entry name" value="Immunoglobulin"/>
    <property type="match status" value="1"/>
</dbReference>
<dbReference type="Gene3D" id="2.10.25.10">
    <property type="entry name" value="Laminin"/>
    <property type="match status" value="7"/>
</dbReference>
<accession>A0ABY7EFF2</accession>
<evidence type="ECO:0000259" key="9">
    <source>
        <dbReference type="PROSITE" id="PS50026"/>
    </source>
</evidence>
<keyword evidence="5" id="KW-0325">Glycoprotein</keyword>
<dbReference type="InterPro" id="IPR036179">
    <property type="entry name" value="Ig-like_dom_sf"/>
</dbReference>
<feature type="domain" description="EGF-like" evidence="9">
    <location>
        <begin position="176"/>
        <end position="216"/>
    </location>
</feature>
<dbReference type="PROSITE" id="PS00010">
    <property type="entry name" value="ASX_HYDROXYL"/>
    <property type="match status" value="6"/>
</dbReference>
<dbReference type="InterPro" id="IPR052235">
    <property type="entry name" value="Nephronectin_domain"/>
</dbReference>
<dbReference type="InterPro" id="IPR013783">
    <property type="entry name" value="Ig-like_fold"/>
</dbReference>
<dbReference type="InterPro" id="IPR007110">
    <property type="entry name" value="Ig-like_dom"/>
</dbReference>
<dbReference type="SMART" id="SM00179">
    <property type="entry name" value="EGF_CA"/>
    <property type="match status" value="7"/>
</dbReference>
<dbReference type="Proteomes" id="UP001164746">
    <property type="component" value="Chromosome 6"/>
</dbReference>
<evidence type="ECO:0000256" key="1">
    <source>
        <dbReference type="ARBA" id="ARBA00022536"/>
    </source>
</evidence>
<dbReference type="PROSITE" id="PS50835">
    <property type="entry name" value="IG_LIKE"/>
    <property type="match status" value="1"/>
</dbReference>